<dbReference type="InterPro" id="IPR005845">
    <property type="entry name" value="A-D-PHexomutase_a/b/a-II"/>
</dbReference>
<keyword evidence="5 7" id="KW-0460">Magnesium</keyword>
<dbReference type="InterPro" id="IPR016055">
    <property type="entry name" value="A-D-PHexomutase_a/b/a-I/II/III"/>
</dbReference>
<dbReference type="PRINTS" id="PR00509">
    <property type="entry name" value="PGMPMM"/>
</dbReference>
<comment type="similarity">
    <text evidence="2 7">Belongs to the phosphohexose mutase family.</text>
</comment>
<dbReference type="InterPro" id="IPR005841">
    <property type="entry name" value="Alpha-D-phosphohexomutase_SF"/>
</dbReference>
<evidence type="ECO:0000259" key="9">
    <source>
        <dbReference type="Pfam" id="PF02878"/>
    </source>
</evidence>
<evidence type="ECO:0000256" key="2">
    <source>
        <dbReference type="ARBA" id="ARBA00010231"/>
    </source>
</evidence>
<evidence type="ECO:0000259" key="10">
    <source>
        <dbReference type="Pfam" id="PF02879"/>
    </source>
</evidence>
<keyword evidence="4 7" id="KW-0479">Metal-binding</keyword>
<keyword evidence="3" id="KW-0597">Phosphoprotein</keyword>
<dbReference type="OrthoDB" id="9806956at2"/>
<dbReference type="KEGG" id="stab:STABA_v1c03870"/>
<dbReference type="GO" id="GO:0000287">
    <property type="term" value="F:magnesium ion binding"/>
    <property type="evidence" value="ECO:0007669"/>
    <property type="project" value="InterPro"/>
</dbReference>
<accession>A0A6I6C6F8</accession>
<evidence type="ECO:0000256" key="5">
    <source>
        <dbReference type="ARBA" id="ARBA00022842"/>
    </source>
</evidence>
<reference evidence="12 13" key="1">
    <citation type="submission" date="2019-11" db="EMBL/GenBank/DDBJ databases">
        <title>Complete genome sequence of Spiroplasma tabanidicola TAUS-1 (DSM 22603).</title>
        <authorList>
            <person name="Huang C.-T."/>
            <person name="Lin Y.-C."/>
            <person name="Kuo C.-H."/>
        </authorList>
    </citation>
    <scope>NUCLEOTIDE SEQUENCE [LARGE SCALE GENOMIC DNA]</scope>
    <source>
        <strain evidence="12 13">TAUS-1</strain>
    </source>
</reference>
<sequence>MIFDKSNKEYLNWVENNNLDEELKKQLENASNEELNAAFGLKLNFGTAGIRGILGAGPGRFNVYTIKKVTISYAKLLISKYPNDLHRGVVIGHDNRHNSTKFSRLAAEILTSFGIKAYLFAENKMKPTPVVSFATKDLNAIGGVIITASHNPAVYNGYKIYDEYGCQLIDSETQIIADNMNEIKNIIDWNYKTDEDLIEIVDQKVIEDYNKMIANLQFYKNQSRDGFKMIYSAVNGTGTEFTPPLLRSFGYEVIEVKEHSFEDETFKNVGNPNPEFDPAWTIPFEYGEKNLDASIIIIQDPDADRIGCAVNHNGKWIRIDGNQTGPILIEWKLSQMKKHNMIPENPVMYSSFVTSDLGDRIASETYGVKVIKTLTGFKWMGSEILKEPERNLNFVFAYEESYGYVIDSSTRDKDGIQATTMLVEAAWYYKKEGKTLLDVLEDIYKKYGYYYTYTENLNFKPEEVESKIEPIMKTLRKESFNALGDLELKYCEDYLHGLFNMPGQNLLKFYFNEGSWFAVRPSGTEPKIKIYFVAVDKDEISAKDKCEKMFKNLKKILEIN</sequence>
<evidence type="ECO:0000313" key="13">
    <source>
        <dbReference type="Proteomes" id="UP000424468"/>
    </source>
</evidence>
<name>A0A6I6C6F8_9MOLU</name>
<organism evidence="12 13">
    <name type="scientific">Spiroplasma tabanidicola</name>
    <dbReference type="NCBI Taxonomy" id="324079"/>
    <lineage>
        <taxon>Bacteria</taxon>
        <taxon>Bacillati</taxon>
        <taxon>Mycoplasmatota</taxon>
        <taxon>Mollicutes</taxon>
        <taxon>Entomoplasmatales</taxon>
        <taxon>Spiroplasmataceae</taxon>
        <taxon>Spiroplasma</taxon>
    </lineage>
</organism>
<dbReference type="InterPro" id="IPR005844">
    <property type="entry name" value="A-D-PHexomutase_a/b/a-I"/>
</dbReference>
<dbReference type="Proteomes" id="UP000424468">
    <property type="component" value="Chromosome"/>
</dbReference>
<dbReference type="SUPFAM" id="SSF55957">
    <property type="entry name" value="Phosphoglucomutase, C-terminal domain"/>
    <property type="match status" value="1"/>
</dbReference>
<dbReference type="InterPro" id="IPR005846">
    <property type="entry name" value="A-D-PHexomutase_a/b/a-III"/>
</dbReference>
<evidence type="ECO:0000313" key="12">
    <source>
        <dbReference type="EMBL" id="QGS51750.1"/>
    </source>
</evidence>
<keyword evidence="6" id="KW-0413">Isomerase</keyword>
<feature type="domain" description="Alpha-D-phosphohexomutase C-terminal" evidence="8">
    <location>
        <begin position="503"/>
        <end position="540"/>
    </location>
</feature>
<evidence type="ECO:0000256" key="4">
    <source>
        <dbReference type="ARBA" id="ARBA00022723"/>
    </source>
</evidence>
<evidence type="ECO:0000259" key="8">
    <source>
        <dbReference type="Pfam" id="PF00408"/>
    </source>
</evidence>
<protein>
    <submittedName>
        <fullName evidence="12">Phosphoglucomutase/phosphomannomutase</fullName>
    </submittedName>
</protein>
<dbReference type="GO" id="GO:0005975">
    <property type="term" value="P:carbohydrate metabolic process"/>
    <property type="evidence" value="ECO:0007669"/>
    <property type="project" value="InterPro"/>
</dbReference>
<feature type="domain" description="Alpha-D-phosphohexomutase alpha/beta/alpha" evidence="10">
    <location>
        <begin position="208"/>
        <end position="314"/>
    </location>
</feature>
<dbReference type="GO" id="GO:0008973">
    <property type="term" value="F:phosphopentomutase activity"/>
    <property type="evidence" value="ECO:0007669"/>
    <property type="project" value="TreeGrafter"/>
</dbReference>
<dbReference type="PANTHER" id="PTHR45745:SF1">
    <property type="entry name" value="PHOSPHOGLUCOMUTASE 2B-RELATED"/>
    <property type="match status" value="1"/>
</dbReference>
<dbReference type="InterPro" id="IPR036900">
    <property type="entry name" value="A-D-PHexomutase_C_sf"/>
</dbReference>
<feature type="domain" description="Alpha-D-phosphohexomutase alpha/beta/alpha" evidence="11">
    <location>
        <begin position="320"/>
        <end position="447"/>
    </location>
</feature>
<dbReference type="InterPro" id="IPR016066">
    <property type="entry name" value="A-D-PHexomutase_CS"/>
</dbReference>
<dbReference type="Pfam" id="PF02878">
    <property type="entry name" value="PGM_PMM_I"/>
    <property type="match status" value="1"/>
</dbReference>
<dbReference type="SUPFAM" id="SSF53738">
    <property type="entry name" value="Phosphoglucomutase, first 3 domains"/>
    <property type="match status" value="3"/>
</dbReference>
<dbReference type="Pfam" id="PF02880">
    <property type="entry name" value="PGM_PMM_III"/>
    <property type="match status" value="1"/>
</dbReference>
<dbReference type="GO" id="GO:0006166">
    <property type="term" value="P:purine ribonucleoside salvage"/>
    <property type="evidence" value="ECO:0007669"/>
    <property type="project" value="TreeGrafter"/>
</dbReference>
<dbReference type="AlphaFoldDB" id="A0A6I6C6F8"/>
<dbReference type="InterPro" id="IPR005843">
    <property type="entry name" value="A-D-PHexomutase_C"/>
</dbReference>
<dbReference type="CDD" id="cd05799">
    <property type="entry name" value="PGM2"/>
    <property type="match status" value="1"/>
</dbReference>
<dbReference type="PANTHER" id="PTHR45745">
    <property type="entry name" value="PHOSPHOMANNOMUTASE 45A"/>
    <property type="match status" value="1"/>
</dbReference>
<comment type="cofactor">
    <cofactor evidence="1">
        <name>Mg(2+)</name>
        <dbReference type="ChEBI" id="CHEBI:18420"/>
    </cofactor>
</comment>
<dbReference type="EMBL" id="CP046276">
    <property type="protein sequence ID" value="QGS51750.1"/>
    <property type="molecule type" value="Genomic_DNA"/>
</dbReference>
<feature type="domain" description="Alpha-D-phosphohexomutase alpha/beta/alpha" evidence="9">
    <location>
        <begin position="44"/>
        <end position="184"/>
    </location>
</feature>
<evidence type="ECO:0000259" key="11">
    <source>
        <dbReference type="Pfam" id="PF02880"/>
    </source>
</evidence>
<evidence type="ECO:0000256" key="7">
    <source>
        <dbReference type="RuleBase" id="RU004326"/>
    </source>
</evidence>
<dbReference type="Pfam" id="PF00408">
    <property type="entry name" value="PGM_PMM_IV"/>
    <property type="match status" value="1"/>
</dbReference>
<evidence type="ECO:0000256" key="6">
    <source>
        <dbReference type="ARBA" id="ARBA00023235"/>
    </source>
</evidence>
<evidence type="ECO:0000256" key="1">
    <source>
        <dbReference type="ARBA" id="ARBA00001946"/>
    </source>
</evidence>
<dbReference type="Pfam" id="PF02879">
    <property type="entry name" value="PGM_PMM_II"/>
    <property type="match status" value="1"/>
</dbReference>
<dbReference type="Gene3D" id="3.30.310.50">
    <property type="entry name" value="Alpha-D-phosphohexomutase, C-terminal domain"/>
    <property type="match status" value="1"/>
</dbReference>
<evidence type="ECO:0000256" key="3">
    <source>
        <dbReference type="ARBA" id="ARBA00022553"/>
    </source>
</evidence>
<keyword evidence="13" id="KW-1185">Reference proteome</keyword>
<gene>
    <name evidence="12" type="primary">manB</name>
    <name evidence="12" type="ORF">STABA_v1c03870</name>
</gene>
<dbReference type="RefSeq" id="WP_156006031.1">
    <property type="nucleotide sequence ID" value="NZ_CP046276.1"/>
</dbReference>
<proteinExistence type="inferred from homology"/>
<dbReference type="Gene3D" id="3.40.120.10">
    <property type="entry name" value="Alpha-D-Glucose-1,6-Bisphosphate, subunit A, domain 3"/>
    <property type="match status" value="3"/>
</dbReference>
<dbReference type="PROSITE" id="PS00710">
    <property type="entry name" value="PGM_PMM"/>
    <property type="match status" value="1"/>
</dbReference>